<evidence type="ECO:0000313" key="2">
    <source>
        <dbReference type="Proteomes" id="UP000724584"/>
    </source>
</evidence>
<keyword evidence="2" id="KW-1185">Reference proteome</keyword>
<organism evidence="1 2">
    <name type="scientific">Chaetomium tenue</name>
    <dbReference type="NCBI Taxonomy" id="1854479"/>
    <lineage>
        <taxon>Eukaryota</taxon>
        <taxon>Fungi</taxon>
        <taxon>Dikarya</taxon>
        <taxon>Ascomycota</taxon>
        <taxon>Pezizomycotina</taxon>
        <taxon>Sordariomycetes</taxon>
        <taxon>Sordariomycetidae</taxon>
        <taxon>Sordariales</taxon>
        <taxon>Chaetomiaceae</taxon>
        <taxon>Chaetomium</taxon>
    </lineage>
</organism>
<dbReference type="Proteomes" id="UP000724584">
    <property type="component" value="Unassembled WGS sequence"/>
</dbReference>
<evidence type="ECO:0000313" key="1">
    <source>
        <dbReference type="EMBL" id="KAH6628743.1"/>
    </source>
</evidence>
<accession>A0ACB7P9X2</accession>
<gene>
    <name evidence="1" type="ORF">F5144DRAFT_323404</name>
</gene>
<sequence length="417" mass="44641">MEGHTRSLRLPLPTPRRPMHQRTHSSSSEDSQSSNTSHKSHGSEDQFILSPTQTPANESAPARVMIPRFATDPAAARNGLLLGKVEVKTRAQESETYPTSPSRLRVGPSSNIKPVAIELPGRRKTDTTSAASVASASIPPPPLSARGDVPGGYFPLHEDPDSRVHIPHPFHLDADMARRDSIRRAAESSKSGIEPRPFSPAHSPPSKQATASVSLDAHISSYMPSGLYDDVALPMGKYYPSNWENRHGKSPQTRPSVMAQPATSAMRSEPQIPKFQGDQMHHHRPVSDVKRRLLQYQRDMVAQAANALIASTGPAGSATASYPSGVPLPKGQLAATFLRTHKPPSPRLAPVGSPGPVTPMSLEADSYLSLGPSSVGGGADTGFPGLEVRDERKAGSKGNHRRKDSRSSPLDMIAASV</sequence>
<reference evidence="1 2" key="1">
    <citation type="journal article" date="2021" name="Nat. Commun.">
        <title>Genetic determinants of endophytism in the Arabidopsis root mycobiome.</title>
        <authorList>
            <person name="Mesny F."/>
            <person name="Miyauchi S."/>
            <person name="Thiergart T."/>
            <person name="Pickel B."/>
            <person name="Atanasova L."/>
            <person name="Karlsson M."/>
            <person name="Huettel B."/>
            <person name="Barry K.W."/>
            <person name="Haridas S."/>
            <person name="Chen C."/>
            <person name="Bauer D."/>
            <person name="Andreopoulos W."/>
            <person name="Pangilinan J."/>
            <person name="LaButti K."/>
            <person name="Riley R."/>
            <person name="Lipzen A."/>
            <person name="Clum A."/>
            <person name="Drula E."/>
            <person name="Henrissat B."/>
            <person name="Kohler A."/>
            <person name="Grigoriev I.V."/>
            <person name="Martin F.M."/>
            <person name="Hacquard S."/>
        </authorList>
    </citation>
    <scope>NUCLEOTIDE SEQUENCE [LARGE SCALE GENOMIC DNA]</scope>
    <source>
        <strain evidence="1 2">MPI-SDFR-AT-0079</strain>
    </source>
</reference>
<dbReference type="EMBL" id="JAGIZQ010000005">
    <property type="protein sequence ID" value="KAH6628743.1"/>
    <property type="molecule type" value="Genomic_DNA"/>
</dbReference>
<comment type="caution">
    <text evidence="1">The sequence shown here is derived from an EMBL/GenBank/DDBJ whole genome shotgun (WGS) entry which is preliminary data.</text>
</comment>
<proteinExistence type="predicted"/>
<protein>
    <submittedName>
        <fullName evidence="1">Uncharacterized protein</fullName>
    </submittedName>
</protein>
<name>A0ACB7P9X2_9PEZI</name>